<dbReference type="InterPro" id="IPR046032">
    <property type="entry name" value="DUF5990"/>
</dbReference>
<reference evidence="1 2" key="1">
    <citation type="submission" date="2017-02" db="EMBL/GenBank/DDBJ databases">
        <authorList>
            <person name="Peterson S.W."/>
        </authorList>
    </citation>
    <scope>NUCLEOTIDE SEQUENCE [LARGE SCALE GENOMIC DNA]</scope>
    <source>
        <strain evidence="1 2">3F5N</strain>
    </source>
</reference>
<dbReference type="AlphaFoldDB" id="A0A1R4GHP2"/>
<evidence type="ECO:0000313" key="2">
    <source>
        <dbReference type="Proteomes" id="UP000195766"/>
    </source>
</evidence>
<organism evidence="1 2">
    <name type="scientific">Brevundimonas diminuta 3F5N</name>
    <dbReference type="NCBI Taxonomy" id="1255603"/>
    <lineage>
        <taxon>Bacteria</taxon>
        <taxon>Pseudomonadati</taxon>
        <taxon>Pseudomonadota</taxon>
        <taxon>Alphaproteobacteria</taxon>
        <taxon>Caulobacterales</taxon>
        <taxon>Caulobacteraceae</taxon>
        <taxon>Brevundimonas</taxon>
    </lineage>
</organism>
<evidence type="ECO:0000313" key="1">
    <source>
        <dbReference type="EMBL" id="SJM67462.1"/>
    </source>
</evidence>
<accession>A0A1R4GHP2</accession>
<proteinExistence type="predicted"/>
<dbReference type="OrthoDB" id="8796340at2"/>
<dbReference type="EMBL" id="FUIE01000068">
    <property type="protein sequence ID" value="SJM67462.1"/>
    <property type="molecule type" value="Genomic_DNA"/>
</dbReference>
<protein>
    <submittedName>
        <fullName evidence="1">Uncharacterized protein</fullName>
    </submittedName>
</protein>
<dbReference type="RefSeq" id="WP_087141351.1">
    <property type="nucleotide sequence ID" value="NZ_FUIE01000068.1"/>
</dbReference>
<dbReference type="Proteomes" id="UP000195766">
    <property type="component" value="Unassembled WGS sequence"/>
</dbReference>
<gene>
    <name evidence="1" type="ORF">FM111_12740</name>
</gene>
<sequence length="136" mass="14561">MGKQPITLRLTIADPMPGIRYSLQDKDGPVGAVTADDAPLSLDVTVLLNDDDRLAGPFVRREGAERRFVYIGIGKHAGDVDSAWDRRAKIDVHDIPAELLALARAGQVLEARLPGRGRDGGPACATVRPLAAWTAL</sequence>
<dbReference type="Pfam" id="PF19452">
    <property type="entry name" value="DUF5990"/>
    <property type="match status" value="1"/>
</dbReference>
<name>A0A1R4GHP2_BREDI</name>